<organism evidence="1">
    <name type="scientific">bioreactor metagenome</name>
    <dbReference type="NCBI Taxonomy" id="1076179"/>
    <lineage>
        <taxon>unclassified sequences</taxon>
        <taxon>metagenomes</taxon>
        <taxon>ecological metagenomes</taxon>
    </lineage>
</organism>
<dbReference type="AlphaFoldDB" id="A0A645FPY9"/>
<name>A0A645FPY9_9ZZZZ</name>
<proteinExistence type="predicted"/>
<reference evidence="1" key="1">
    <citation type="submission" date="2019-08" db="EMBL/GenBank/DDBJ databases">
        <authorList>
            <person name="Kucharzyk K."/>
            <person name="Murdoch R.W."/>
            <person name="Higgins S."/>
            <person name="Loffler F."/>
        </authorList>
    </citation>
    <scope>NUCLEOTIDE SEQUENCE</scope>
</reference>
<accession>A0A645FPY9</accession>
<sequence length="198" mass="21079">MFGFGCSAIGKHLGPERQEELGSLEPDAPAADDAHRLAPDFASHQAGTGQALAHRLVPLPDLPEQRKGKADDQLGDSTVGVAGAVEYLDSLLLARLQPHMVDAGKGNSDHGEVFTRFNDTVRIGGVGDHDNMLAFRATDELFGICCLGRIIGEGMPKRFHLPGKLLDQGDINPQRLQQTDIHTVSSSYGAAIVVYGAS</sequence>
<dbReference type="EMBL" id="VSSQ01062622">
    <property type="protein sequence ID" value="MPN15766.1"/>
    <property type="molecule type" value="Genomic_DNA"/>
</dbReference>
<protein>
    <submittedName>
        <fullName evidence="1">Uncharacterized protein</fullName>
    </submittedName>
</protein>
<comment type="caution">
    <text evidence="1">The sequence shown here is derived from an EMBL/GenBank/DDBJ whole genome shotgun (WGS) entry which is preliminary data.</text>
</comment>
<evidence type="ECO:0000313" key="1">
    <source>
        <dbReference type="EMBL" id="MPN15766.1"/>
    </source>
</evidence>
<gene>
    <name evidence="1" type="ORF">SDC9_163102</name>
</gene>